<keyword evidence="5" id="KW-0456">Lyase</keyword>
<dbReference type="PANTHER" id="PTHR30548:SF5">
    <property type="entry name" value="SUBUNIT OF OXYGEN-SENSITIVE 2-HYDROXYISOCAPROYL-COA DEHYDRATASE"/>
    <property type="match status" value="1"/>
</dbReference>
<protein>
    <submittedName>
        <fullName evidence="5">(R)-2-hydroxyglutaryl-CoA dehydratase subunit beta</fullName>
        <ecNumber evidence="5">4.2.1.-</ecNumber>
    </submittedName>
</protein>
<dbReference type="EMBL" id="APJX01000003">
    <property type="protein sequence ID" value="EMS80251.1"/>
    <property type="molecule type" value="Genomic_DNA"/>
</dbReference>
<reference evidence="5 6" key="1">
    <citation type="journal article" date="2013" name="Genome Announc.">
        <title>Draft Genome Sequence of Desulfotignum phosphitoxidans DSM 13687 Strain FiPS-3.</title>
        <authorList>
            <person name="Poehlein A."/>
            <person name="Daniel R."/>
            <person name="Simeonova D.D."/>
        </authorList>
    </citation>
    <scope>NUCLEOTIDE SEQUENCE [LARGE SCALE GENOMIC DNA]</scope>
    <source>
        <strain evidence="5 6">DSM 13687</strain>
    </source>
</reference>
<dbReference type="Pfam" id="PF06050">
    <property type="entry name" value="HGD-D"/>
    <property type="match status" value="1"/>
</dbReference>
<evidence type="ECO:0000313" key="6">
    <source>
        <dbReference type="Proteomes" id="UP000014216"/>
    </source>
</evidence>
<comment type="similarity">
    <text evidence="1">Belongs to the FldB/FldC dehydratase alpha/beta subunit family.</text>
</comment>
<sequence length="370" mass="40917">MKEIKRFHEAASQLADTAARIRRTGRKIIGYPCSYAPEELIHAAGCHPMRLFSSGHGIVQAENHLQSYCCSVVRGILEDSLAGRLDFLDGTMFPHTCDSMQRLSDIWRMNGAYEFFADLALPAKLNTPNSAVYMESVLARCKADLETALKISITDADLAASIALFNRIRTHLSTIHDFYSRHPGQIRGSDMNALVKGAMIMDRDEAAALLADVAASLRHMPVPDTPVTRVVLSGSVCDIPDLFDAVEAAGGAVVGDDLCTGQRWFDGQVAEDQPPLTALANRYRERVICPSKHAGLTTRADHLISLVNKTRAHGVLFVMLKFCDPHAFDYPYLKECLDAKGIRSMALEMDEGYRNQGQFSTRIETFIHML</sequence>
<dbReference type="RefSeq" id="WP_006965602.1">
    <property type="nucleotide sequence ID" value="NZ_APJX01000003.1"/>
</dbReference>
<proteinExistence type="inferred from homology"/>
<dbReference type="GO" id="GO:0046872">
    <property type="term" value="F:metal ion binding"/>
    <property type="evidence" value="ECO:0007669"/>
    <property type="project" value="UniProtKB-KW"/>
</dbReference>
<evidence type="ECO:0000256" key="1">
    <source>
        <dbReference type="ARBA" id="ARBA00005806"/>
    </source>
</evidence>
<dbReference type="InterPro" id="IPR010327">
    <property type="entry name" value="FldB/FldC_alpha/beta"/>
</dbReference>
<dbReference type="Gene3D" id="3.40.50.11900">
    <property type="match status" value="1"/>
</dbReference>
<keyword evidence="4" id="KW-0411">Iron-sulfur</keyword>
<dbReference type="Proteomes" id="UP000014216">
    <property type="component" value="Unassembled WGS sequence"/>
</dbReference>
<name>S0G6S4_9BACT</name>
<accession>S0G6S4</accession>
<comment type="caution">
    <text evidence="5">The sequence shown here is derived from an EMBL/GenBank/DDBJ whole genome shotgun (WGS) entry which is preliminary data.</text>
</comment>
<evidence type="ECO:0000256" key="4">
    <source>
        <dbReference type="ARBA" id="ARBA00023014"/>
    </source>
</evidence>
<dbReference type="GO" id="GO:0051536">
    <property type="term" value="F:iron-sulfur cluster binding"/>
    <property type="evidence" value="ECO:0007669"/>
    <property type="project" value="UniProtKB-KW"/>
</dbReference>
<dbReference type="PANTHER" id="PTHR30548">
    <property type="entry name" value="2-HYDROXYGLUTARYL-COA DEHYDRATASE, D-COMPONENT-RELATED"/>
    <property type="match status" value="1"/>
</dbReference>
<gene>
    <name evidence="5" type="primary">hgdB</name>
    <name evidence="5" type="ORF">Dpo_3c03960</name>
</gene>
<organism evidence="5 6">
    <name type="scientific">Desulfotignum phosphitoxidans DSM 13687</name>
    <dbReference type="NCBI Taxonomy" id="1286635"/>
    <lineage>
        <taxon>Bacteria</taxon>
        <taxon>Pseudomonadati</taxon>
        <taxon>Thermodesulfobacteriota</taxon>
        <taxon>Desulfobacteria</taxon>
        <taxon>Desulfobacterales</taxon>
        <taxon>Desulfobacteraceae</taxon>
        <taxon>Desulfotignum</taxon>
    </lineage>
</organism>
<dbReference type="EC" id="4.2.1.-" evidence="5"/>
<evidence type="ECO:0000313" key="5">
    <source>
        <dbReference type="EMBL" id="EMS80251.1"/>
    </source>
</evidence>
<keyword evidence="3" id="KW-0408">Iron</keyword>
<dbReference type="AlphaFoldDB" id="S0G6S4"/>
<dbReference type="Gene3D" id="1.20.1270.370">
    <property type="match status" value="1"/>
</dbReference>
<keyword evidence="6" id="KW-1185">Reference proteome</keyword>
<keyword evidence="2" id="KW-0479">Metal-binding</keyword>
<evidence type="ECO:0000256" key="2">
    <source>
        <dbReference type="ARBA" id="ARBA00022723"/>
    </source>
</evidence>
<evidence type="ECO:0000256" key="3">
    <source>
        <dbReference type="ARBA" id="ARBA00023004"/>
    </source>
</evidence>
<dbReference type="GO" id="GO:0016829">
    <property type="term" value="F:lyase activity"/>
    <property type="evidence" value="ECO:0007669"/>
    <property type="project" value="UniProtKB-KW"/>
</dbReference>
<dbReference type="Gene3D" id="3.40.50.11890">
    <property type="match status" value="1"/>
</dbReference>
<dbReference type="OrthoDB" id="9810278at2"/>